<dbReference type="Proteomes" id="UP001497497">
    <property type="component" value="Unassembled WGS sequence"/>
</dbReference>
<keyword evidence="5" id="KW-1185">Reference proteome</keyword>
<feature type="transmembrane region" description="Helical" evidence="3">
    <location>
        <begin position="12"/>
        <end position="34"/>
    </location>
</feature>
<evidence type="ECO:0000256" key="2">
    <source>
        <dbReference type="SAM" id="MobiDB-lite"/>
    </source>
</evidence>
<dbReference type="Gene3D" id="3.40.50.1820">
    <property type="entry name" value="alpha/beta hydrolase"/>
    <property type="match status" value="1"/>
</dbReference>
<dbReference type="PANTHER" id="PTHR10794">
    <property type="entry name" value="ABHYDROLASE DOMAIN-CONTAINING PROTEIN"/>
    <property type="match status" value="1"/>
</dbReference>
<evidence type="ECO:0000256" key="3">
    <source>
        <dbReference type="SAM" id="Phobius"/>
    </source>
</evidence>
<keyword evidence="3" id="KW-0812">Transmembrane</keyword>
<evidence type="ECO:0000313" key="5">
    <source>
        <dbReference type="Proteomes" id="UP001497497"/>
    </source>
</evidence>
<feature type="compositionally biased region" description="Low complexity" evidence="2">
    <location>
        <begin position="403"/>
        <end position="416"/>
    </location>
</feature>
<protein>
    <submittedName>
        <fullName evidence="4">Uncharacterized protein</fullName>
    </submittedName>
</protein>
<organism evidence="4 5">
    <name type="scientific">Lymnaea stagnalis</name>
    <name type="common">Great pond snail</name>
    <name type="synonym">Helix stagnalis</name>
    <dbReference type="NCBI Taxonomy" id="6523"/>
    <lineage>
        <taxon>Eukaryota</taxon>
        <taxon>Metazoa</taxon>
        <taxon>Spiralia</taxon>
        <taxon>Lophotrochozoa</taxon>
        <taxon>Mollusca</taxon>
        <taxon>Gastropoda</taxon>
        <taxon>Heterobranchia</taxon>
        <taxon>Euthyneura</taxon>
        <taxon>Panpulmonata</taxon>
        <taxon>Hygrophila</taxon>
        <taxon>Lymnaeoidea</taxon>
        <taxon>Lymnaeidae</taxon>
        <taxon>Lymnaea</taxon>
    </lineage>
</organism>
<dbReference type="SUPFAM" id="SSF53474">
    <property type="entry name" value="alpha/beta-Hydrolases"/>
    <property type="match status" value="1"/>
</dbReference>
<dbReference type="InterPro" id="IPR050960">
    <property type="entry name" value="AB_hydrolase_4_sf"/>
</dbReference>
<reference evidence="4 5" key="1">
    <citation type="submission" date="2024-04" db="EMBL/GenBank/DDBJ databases">
        <authorList>
            <consortium name="Genoscope - CEA"/>
            <person name="William W."/>
        </authorList>
    </citation>
    <scope>NUCLEOTIDE SEQUENCE [LARGE SCALE GENOMIC DNA]</scope>
</reference>
<dbReference type="InterPro" id="IPR029058">
    <property type="entry name" value="AB_hydrolase_fold"/>
</dbReference>
<keyword evidence="3" id="KW-1133">Transmembrane helix</keyword>
<keyword evidence="3" id="KW-0472">Membrane</keyword>
<proteinExistence type="inferred from homology"/>
<evidence type="ECO:0000256" key="1">
    <source>
        <dbReference type="ARBA" id="ARBA00010884"/>
    </source>
</evidence>
<gene>
    <name evidence="4" type="ORF">GSLYS_00008810001</name>
</gene>
<comment type="similarity">
    <text evidence="1">Belongs to the AB hydrolase superfamily. AB hydrolase 4 family.</text>
</comment>
<evidence type="ECO:0000313" key="4">
    <source>
        <dbReference type="EMBL" id="CAL1534850.1"/>
    </source>
</evidence>
<name>A0AAV2HN08_LYMST</name>
<dbReference type="AlphaFoldDB" id="A0AAV2HN08"/>
<sequence>MFELSYVSLLPVPVYAAILGSVLLSIGVFLKGFLHKMPPEMPKLYFRESSLNSYVTEKCKLKERLYSPNYWLSYKHVQTVLPVILPKPDVTYEREYLQMRDKGVVAMDWVVHPHVKVKRKTITILVIPPLTEGAAQVSHICYKASIRGYKAVVFNRRGHGGSYLTTPKLQSFGDPADLRQVIKYIKLRMPKSPLAAVAYGTGCGLLMSYLGEFGSSALLTVGVCVSPCYDAPQRFATGGTSLYDLVLLLRLKSLLCQHAKALAPVLDLDKAMSAWTFSEHHRLVYCPLYGYSDLEQFWEMNNPIRDVDDIEVPVLCINSLDDPICACSDIPYDLFQCYPNFLLVVTSKGGHCGFLEGFPPRSWSDTLCLDYVESVVEFTTKNTQQQQHRPRFYTVSNGAQHPSNSNNTSNNTSTSSVKKTTPRTSHAYLQNIYKNNSVFNLSQSRSGSICRKRGTERFTI</sequence>
<accession>A0AAV2HN08</accession>
<comment type="caution">
    <text evidence="4">The sequence shown here is derived from an EMBL/GenBank/DDBJ whole genome shotgun (WGS) entry which is preliminary data.</text>
</comment>
<dbReference type="EMBL" id="CAXITT010000184">
    <property type="protein sequence ID" value="CAL1534850.1"/>
    <property type="molecule type" value="Genomic_DNA"/>
</dbReference>
<feature type="region of interest" description="Disordered" evidence="2">
    <location>
        <begin position="382"/>
        <end position="421"/>
    </location>
</feature>
<dbReference type="PANTHER" id="PTHR10794:SF93">
    <property type="entry name" value="SERINE AMINOPEPTIDASE S33 DOMAIN-CONTAINING PROTEIN"/>
    <property type="match status" value="1"/>
</dbReference>
<dbReference type="GO" id="GO:0047372">
    <property type="term" value="F:monoacylglycerol lipase activity"/>
    <property type="evidence" value="ECO:0007669"/>
    <property type="project" value="TreeGrafter"/>
</dbReference>
<dbReference type="GO" id="GO:0034338">
    <property type="term" value="F:short-chain carboxylesterase activity"/>
    <property type="evidence" value="ECO:0007669"/>
    <property type="project" value="TreeGrafter"/>
</dbReference>